<dbReference type="SUPFAM" id="SSF57756">
    <property type="entry name" value="Retrovirus zinc finger-like domains"/>
    <property type="match status" value="1"/>
</dbReference>
<evidence type="ECO:0000259" key="2">
    <source>
        <dbReference type="PROSITE" id="PS50158"/>
    </source>
</evidence>
<comment type="caution">
    <text evidence="3">The sequence shown here is derived from an EMBL/GenBank/DDBJ whole genome shotgun (WGS) entry which is preliminary data.</text>
</comment>
<feature type="domain" description="CCHC-type" evidence="2">
    <location>
        <begin position="102"/>
        <end position="118"/>
    </location>
</feature>
<dbReference type="SMART" id="SM00343">
    <property type="entry name" value="ZnF_C2HC"/>
    <property type="match status" value="2"/>
</dbReference>
<evidence type="ECO:0000313" key="4">
    <source>
        <dbReference type="Proteomes" id="UP001159363"/>
    </source>
</evidence>
<keyword evidence="1" id="KW-0862">Zinc</keyword>
<dbReference type="Pfam" id="PF00098">
    <property type="entry name" value="zf-CCHC"/>
    <property type="match status" value="1"/>
</dbReference>
<evidence type="ECO:0000313" key="3">
    <source>
        <dbReference type="EMBL" id="KAJ8896169.1"/>
    </source>
</evidence>
<feature type="domain" description="CCHC-type" evidence="2">
    <location>
        <begin position="80"/>
        <end position="94"/>
    </location>
</feature>
<gene>
    <name evidence="3" type="ORF">PR048_001512</name>
</gene>
<protein>
    <recommendedName>
        <fullName evidence="2">CCHC-type domain-containing protein</fullName>
    </recommendedName>
</protein>
<dbReference type="PROSITE" id="PS50158">
    <property type="entry name" value="ZF_CCHC"/>
    <property type="match status" value="2"/>
</dbReference>
<accession>A0ABQ9IIZ4</accession>
<sequence>MAVLLSDDKLIALVLENTAPSAQLMCTFMMIKPKTVQELEAWGVKDNNALYHSEQQVKHDSDVDFGDLKNARKTKEITCCNYCGNVGHYASHCKLPQKEKWKCFNCGRVRHIVKDCSKGSTGTDDEV</sequence>
<dbReference type="Gene3D" id="4.10.60.10">
    <property type="entry name" value="Zinc finger, CCHC-type"/>
    <property type="match status" value="1"/>
</dbReference>
<reference evidence="3 4" key="1">
    <citation type="submission" date="2023-02" db="EMBL/GenBank/DDBJ databases">
        <title>LHISI_Scaffold_Assembly.</title>
        <authorList>
            <person name="Stuart O.P."/>
            <person name="Cleave R."/>
            <person name="Magrath M.J.L."/>
            <person name="Mikheyev A.S."/>
        </authorList>
    </citation>
    <scope>NUCLEOTIDE SEQUENCE [LARGE SCALE GENOMIC DNA]</scope>
    <source>
        <strain evidence="3">Daus_M_001</strain>
        <tissue evidence="3">Leg muscle</tissue>
    </source>
</reference>
<keyword evidence="4" id="KW-1185">Reference proteome</keyword>
<proteinExistence type="predicted"/>
<dbReference type="Proteomes" id="UP001159363">
    <property type="component" value="Chromosome 1"/>
</dbReference>
<dbReference type="InterPro" id="IPR036875">
    <property type="entry name" value="Znf_CCHC_sf"/>
</dbReference>
<dbReference type="InterPro" id="IPR001878">
    <property type="entry name" value="Znf_CCHC"/>
</dbReference>
<evidence type="ECO:0000256" key="1">
    <source>
        <dbReference type="PROSITE-ProRule" id="PRU00047"/>
    </source>
</evidence>
<organism evidence="3 4">
    <name type="scientific">Dryococelus australis</name>
    <dbReference type="NCBI Taxonomy" id="614101"/>
    <lineage>
        <taxon>Eukaryota</taxon>
        <taxon>Metazoa</taxon>
        <taxon>Ecdysozoa</taxon>
        <taxon>Arthropoda</taxon>
        <taxon>Hexapoda</taxon>
        <taxon>Insecta</taxon>
        <taxon>Pterygota</taxon>
        <taxon>Neoptera</taxon>
        <taxon>Polyneoptera</taxon>
        <taxon>Phasmatodea</taxon>
        <taxon>Verophasmatodea</taxon>
        <taxon>Anareolatae</taxon>
        <taxon>Phasmatidae</taxon>
        <taxon>Eurycanthinae</taxon>
        <taxon>Dryococelus</taxon>
    </lineage>
</organism>
<keyword evidence="1" id="KW-0863">Zinc-finger</keyword>
<keyword evidence="1" id="KW-0479">Metal-binding</keyword>
<dbReference type="EMBL" id="JARBHB010000001">
    <property type="protein sequence ID" value="KAJ8896169.1"/>
    <property type="molecule type" value="Genomic_DNA"/>
</dbReference>
<name>A0ABQ9IIZ4_9NEOP</name>